<dbReference type="GO" id="GO:0005737">
    <property type="term" value="C:cytoplasm"/>
    <property type="evidence" value="ECO:0007669"/>
    <property type="project" value="TreeGrafter"/>
</dbReference>
<organism evidence="4 5">
    <name type="scientific">Litorivita pollutaquae</name>
    <dbReference type="NCBI Taxonomy" id="2200892"/>
    <lineage>
        <taxon>Bacteria</taxon>
        <taxon>Pseudomonadati</taxon>
        <taxon>Pseudomonadota</taxon>
        <taxon>Alphaproteobacteria</taxon>
        <taxon>Rhodobacterales</taxon>
        <taxon>Paracoccaceae</taxon>
        <taxon>Litorivita</taxon>
    </lineage>
</organism>
<evidence type="ECO:0000313" key="4">
    <source>
        <dbReference type="EMBL" id="PYC48089.1"/>
    </source>
</evidence>
<evidence type="ECO:0000256" key="1">
    <source>
        <dbReference type="ARBA" id="ARBA00005369"/>
    </source>
</evidence>
<dbReference type="EMBL" id="QFVT01000004">
    <property type="protein sequence ID" value="PYC48089.1"/>
    <property type="molecule type" value="Genomic_DNA"/>
</dbReference>
<evidence type="ECO:0000256" key="2">
    <source>
        <dbReference type="ARBA" id="ARBA00013346"/>
    </source>
</evidence>
<dbReference type="Gene3D" id="3.40.50.150">
    <property type="entry name" value="Vaccinia Virus protein VP39"/>
    <property type="match status" value="1"/>
</dbReference>
<dbReference type="InterPro" id="IPR000682">
    <property type="entry name" value="PCMT"/>
</dbReference>
<evidence type="ECO:0000256" key="3">
    <source>
        <dbReference type="ARBA" id="ARBA00030757"/>
    </source>
</evidence>
<dbReference type="PANTHER" id="PTHR11579:SF18">
    <property type="entry name" value="PROTEIN-L-ISOASPARTATE O-METHYLTRANSFERASE"/>
    <property type="match status" value="1"/>
</dbReference>
<dbReference type="SUPFAM" id="SSF53335">
    <property type="entry name" value="S-adenosyl-L-methionine-dependent methyltransferases"/>
    <property type="match status" value="1"/>
</dbReference>
<evidence type="ECO:0000313" key="5">
    <source>
        <dbReference type="Proteomes" id="UP000248012"/>
    </source>
</evidence>
<dbReference type="InterPro" id="IPR029063">
    <property type="entry name" value="SAM-dependent_MTases_sf"/>
</dbReference>
<keyword evidence="5" id="KW-1185">Reference proteome</keyword>
<dbReference type="RefSeq" id="WP_110795740.1">
    <property type="nucleotide sequence ID" value="NZ_KZ826483.1"/>
</dbReference>
<name>A0A2V4MRB3_9RHOB</name>
<dbReference type="CDD" id="cd02440">
    <property type="entry name" value="AdoMet_MTases"/>
    <property type="match status" value="1"/>
</dbReference>
<dbReference type="AlphaFoldDB" id="A0A2V4MRB3"/>
<comment type="similarity">
    <text evidence="1">Belongs to the methyltransferase superfamily. L-isoaspartyl/D-aspartyl protein methyltransferase family.</text>
</comment>
<dbReference type="Proteomes" id="UP000248012">
    <property type="component" value="Unassembled WGS sequence"/>
</dbReference>
<gene>
    <name evidence="4" type="ORF">DI396_08485</name>
</gene>
<comment type="caution">
    <text evidence="4">The sequence shown here is derived from an EMBL/GenBank/DDBJ whole genome shotgun (WGS) entry which is preliminary data.</text>
</comment>
<proteinExistence type="inferred from homology"/>
<keyword evidence="4" id="KW-0808">Transferase</keyword>
<dbReference type="Pfam" id="PF01135">
    <property type="entry name" value="PCMT"/>
    <property type="match status" value="1"/>
</dbReference>
<dbReference type="OrthoDB" id="9798496at2"/>
<dbReference type="GO" id="GO:0032259">
    <property type="term" value="P:methylation"/>
    <property type="evidence" value="ECO:0007669"/>
    <property type="project" value="UniProtKB-KW"/>
</dbReference>
<keyword evidence="4" id="KW-0489">Methyltransferase</keyword>
<accession>A0A2V4MRB3</accession>
<protein>
    <recommendedName>
        <fullName evidence="2">Protein-L-isoaspartate O-methyltransferase</fullName>
    </recommendedName>
    <alternativeName>
        <fullName evidence="3">Protein L-isoaspartyl methyltransferase</fullName>
    </alternativeName>
</protein>
<reference evidence="4 5" key="1">
    <citation type="submission" date="2018-05" db="EMBL/GenBank/DDBJ databases">
        <title>Oceanovita maritima gen. nov., sp. nov., a marine bacterium in the family Rhodobacteraceae isolated from surface seawater of Lundu port Xiamen, China.</title>
        <authorList>
            <person name="Hetharua B.H."/>
            <person name="Min D."/>
            <person name="Liao H."/>
            <person name="Tian Y."/>
        </authorList>
    </citation>
    <scope>NUCLEOTIDE SEQUENCE [LARGE SCALE GENOMIC DNA]</scope>
    <source>
        <strain evidence="4 5">FSX-11</strain>
    </source>
</reference>
<dbReference type="GO" id="GO:0004719">
    <property type="term" value="F:protein-L-isoaspartate (D-aspartate) O-methyltransferase activity"/>
    <property type="evidence" value="ECO:0007669"/>
    <property type="project" value="InterPro"/>
</dbReference>
<dbReference type="PANTHER" id="PTHR11579">
    <property type="entry name" value="PROTEIN-L-ISOASPARTATE O-METHYLTRANSFERASE"/>
    <property type="match status" value="1"/>
</dbReference>
<sequence length="218" mass="23289">MTDYNARRTMMVDTQIRPSDVTKFPVIDAMLDVAREEFVPAEAREAAYVGENILLGPEGRVVLDPRVLAKMLDGLDIQPSELVLDIGSGLGYSSAIIAHMAEAVVALEEDEVLCKDMQAALGQSGVDNVVSQCGPLVQGAAEHGPYDVIVIQGGVAVLPDTILDQLKEGGRIGAIFMEGNLGVARIGYKIDGKISWRFAFNATAPVLAGFEQEQAFAL</sequence>